<evidence type="ECO:0000313" key="2">
    <source>
        <dbReference type="EMBL" id="VDP92491.1"/>
    </source>
</evidence>
<dbReference type="Proteomes" id="UP000272942">
    <property type="component" value="Unassembled WGS sequence"/>
</dbReference>
<feature type="compositionally biased region" description="Basic residues" evidence="1">
    <location>
        <begin position="1"/>
        <end position="10"/>
    </location>
</feature>
<dbReference type="WBParaSite" id="ECPE_0001525901-mRNA-1">
    <property type="protein sequence ID" value="ECPE_0001525901-mRNA-1"/>
    <property type="gene ID" value="ECPE_0001525901"/>
</dbReference>
<evidence type="ECO:0000256" key="1">
    <source>
        <dbReference type="SAM" id="MobiDB-lite"/>
    </source>
</evidence>
<evidence type="ECO:0000313" key="4">
    <source>
        <dbReference type="WBParaSite" id="ECPE_0001525901-mRNA-1"/>
    </source>
</evidence>
<dbReference type="OrthoDB" id="6236063at2759"/>
<accession>A0A183B7N4</accession>
<feature type="compositionally biased region" description="Low complexity" evidence="1">
    <location>
        <begin position="23"/>
        <end position="37"/>
    </location>
</feature>
<proteinExistence type="predicted"/>
<organism evidence="4">
    <name type="scientific">Echinostoma caproni</name>
    <dbReference type="NCBI Taxonomy" id="27848"/>
    <lineage>
        <taxon>Eukaryota</taxon>
        <taxon>Metazoa</taxon>
        <taxon>Spiralia</taxon>
        <taxon>Lophotrochozoa</taxon>
        <taxon>Platyhelminthes</taxon>
        <taxon>Trematoda</taxon>
        <taxon>Digenea</taxon>
        <taxon>Plagiorchiida</taxon>
        <taxon>Echinostomata</taxon>
        <taxon>Echinostomatoidea</taxon>
        <taxon>Echinostomatidae</taxon>
        <taxon>Echinostoma</taxon>
    </lineage>
</organism>
<dbReference type="EMBL" id="UZAN01059882">
    <property type="protein sequence ID" value="VDP92491.1"/>
    <property type="molecule type" value="Genomic_DNA"/>
</dbReference>
<dbReference type="AlphaFoldDB" id="A0A183B7N4"/>
<reference evidence="4" key="1">
    <citation type="submission" date="2016-06" db="UniProtKB">
        <authorList>
            <consortium name="WormBaseParasite"/>
        </authorList>
    </citation>
    <scope>IDENTIFICATION</scope>
</reference>
<name>A0A183B7N4_9TREM</name>
<evidence type="ECO:0000313" key="3">
    <source>
        <dbReference type="Proteomes" id="UP000272942"/>
    </source>
</evidence>
<feature type="compositionally biased region" description="Polar residues" evidence="1">
    <location>
        <begin position="13"/>
        <end position="22"/>
    </location>
</feature>
<keyword evidence="3" id="KW-1185">Reference proteome</keyword>
<feature type="region of interest" description="Disordered" evidence="1">
    <location>
        <begin position="1"/>
        <end position="74"/>
    </location>
</feature>
<gene>
    <name evidence="2" type="ORF">ECPE_LOCUS15219</name>
</gene>
<protein>
    <submittedName>
        <fullName evidence="4">START domain-containing protein</fullName>
    </submittedName>
</protein>
<reference evidence="2 3" key="2">
    <citation type="submission" date="2018-11" db="EMBL/GenBank/DDBJ databases">
        <authorList>
            <consortium name="Pathogen Informatics"/>
        </authorList>
    </citation>
    <scope>NUCLEOTIDE SEQUENCE [LARGE SCALE GENOMIC DNA]</scope>
    <source>
        <strain evidence="2 3">Egypt</strain>
    </source>
</reference>
<sequence length="307" mass="34624">MGACGSKKRKDSTPTPTAGSTNGIRASSRSAISASDSGSEKRSITPSSPKSSPPSKKKSSEKTSTINRPEKHKLVLVDNWLPTKQINQTESGGQHKSSYNRPGINDRFVEFALSGRVLSELIEDNPPPKGWNEKLIRSYPVQCTVLCKGTEQSVYQAVIHVNDECLSTKRTFLSFYQIKPHQMNPEDFVAWCQTNKMHNTVADYISLYIASRFHGPGSTCLRGMIHEKRLIKIEMTDRFITPRGVYRAIVFQARSMPSVCRLVNIYLQRLSASDYQRVRCALPDVTKLNPDDWKLERLLVKDIYSRP</sequence>